<accession>A0A210PUD5</accession>
<feature type="transmembrane region" description="Helical" evidence="8">
    <location>
        <begin position="213"/>
        <end position="241"/>
    </location>
</feature>
<dbReference type="PANTHER" id="PTHR21421">
    <property type="entry name" value="GUSTATORY RECEPTOR"/>
    <property type="match status" value="1"/>
</dbReference>
<evidence type="ECO:0000256" key="8">
    <source>
        <dbReference type="SAM" id="Phobius"/>
    </source>
</evidence>
<evidence type="ECO:0000256" key="7">
    <source>
        <dbReference type="SAM" id="MobiDB-lite"/>
    </source>
</evidence>
<feature type="transmembrane region" description="Helical" evidence="8">
    <location>
        <begin position="99"/>
        <end position="120"/>
    </location>
</feature>
<feature type="transmembrane region" description="Helical" evidence="8">
    <location>
        <begin position="31"/>
        <end position="50"/>
    </location>
</feature>
<dbReference type="OrthoDB" id="6098582at2759"/>
<evidence type="ECO:0000256" key="1">
    <source>
        <dbReference type="ARBA" id="ARBA00004141"/>
    </source>
</evidence>
<feature type="transmembrane region" description="Helical" evidence="8">
    <location>
        <begin position="167"/>
        <end position="193"/>
    </location>
</feature>
<feature type="coiled-coil region" evidence="6">
    <location>
        <begin position="252"/>
        <end position="279"/>
    </location>
</feature>
<dbReference type="InterPro" id="IPR013604">
    <property type="entry name" value="7TM_chemorcpt"/>
</dbReference>
<feature type="transmembrane region" description="Helical" evidence="8">
    <location>
        <begin position="326"/>
        <end position="348"/>
    </location>
</feature>
<evidence type="ECO:0000313" key="10">
    <source>
        <dbReference type="Proteomes" id="UP000242188"/>
    </source>
</evidence>
<feature type="compositionally biased region" description="Polar residues" evidence="7">
    <location>
        <begin position="1"/>
        <end position="18"/>
    </location>
</feature>
<dbReference type="GO" id="GO:0051606">
    <property type="term" value="P:detection of stimulus"/>
    <property type="evidence" value="ECO:0007669"/>
    <property type="project" value="UniProtKB-ARBA"/>
</dbReference>
<keyword evidence="6" id="KW-0175">Coiled coil</keyword>
<protein>
    <recommendedName>
        <fullName evidence="11">Gustatory receptor</fullName>
    </recommendedName>
</protein>
<feature type="region of interest" description="Disordered" evidence="7">
    <location>
        <begin position="1"/>
        <end position="22"/>
    </location>
</feature>
<dbReference type="PANTHER" id="PTHR21421:SF29">
    <property type="entry name" value="GUSTATORY RECEPTOR 5A FOR TREHALOSE-RELATED"/>
    <property type="match status" value="1"/>
</dbReference>
<proteinExistence type="predicted"/>
<keyword evidence="5" id="KW-0675">Receptor</keyword>
<evidence type="ECO:0000313" key="9">
    <source>
        <dbReference type="EMBL" id="OWF40110.1"/>
    </source>
</evidence>
<evidence type="ECO:0000256" key="2">
    <source>
        <dbReference type="ARBA" id="ARBA00022692"/>
    </source>
</evidence>
<dbReference type="AlphaFoldDB" id="A0A210PUD5"/>
<organism evidence="9 10">
    <name type="scientific">Mizuhopecten yessoensis</name>
    <name type="common">Japanese scallop</name>
    <name type="synonym">Patinopecten yessoensis</name>
    <dbReference type="NCBI Taxonomy" id="6573"/>
    <lineage>
        <taxon>Eukaryota</taxon>
        <taxon>Metazoa</taxon>
        <taxon>Spiralia</taxon>
        <taxon>Lophotrochozoa</taxon>
        <taxon>Mollusca</taxon>
        <taxon>Bivalvia</taxon>
        <taxon>Autobranchia</taxon>
        <taxon>Pteriomorphia</taxon>
        <taxon>Pectinida</taxon>
        <taxon>Pectinoidea</taxon>
        <taxon>Pectinidae</taxon>
        <taxon>Mizuhopecten</taxon>
    </lineage>
</organism>
<comment type="subcellular location">
    <subcellularLocation>
        <location evidence="1">Membrane</location>
        <topology evidence="1">Multi-pass membrane protein</topology>
    </subcellularLocation>
</comment>
<keyword evidence="3 8" id="KW-1133">Transmembrane helix</keyword>
<evidence type="ECO:0000256" key="4">
    <source>
        <dbReference type="ARBA" id="ARBA00023136"/>
    </source>
</evidence>
<comment type="caution">
    <text evidence="9">The sequence shown here is derived from an EMBL/GenBank/DDBJ whole genome shotgun (WGS) entry which is preliminary data.</text>
</comment>
<dbReference type="Pfam" id="PF08395">
    <property type="entry name" value="7tm_7"/>
    <property type="match status" value="1"/>
</dbReference>
<keyword evidence="10" id="KW-1185">Reference proteome</keyword>
<evidence type="ECO:0000256" key="6">
    <source>
        <dbReference type="SAM" id="Coils"/>
    </source>
</evidence>
<dbReference type="GO" id="GO:0050909">
    <property type="term" value="P:sensory perception of taste"/>
    <property type="evidence" value="ECO:0007669"/>
    <property type="project" value="InterPro"/>
</dbReference>
<evidence type="ECO:0008006" key="11">
    <source>
        <dbReference type="Google" id="ProtNLM"/>
    </source>
</evidence>
<evidence type="ECO:0000256" key="5">
    <source>
        <dbReference type="ARBA" id="ARBA00023170"/>
    </source>
</evidence>
<feature type="transmembrane region" description="Helical" evidence="8">
    <location>
        <begin position="293"/>
        <end position="314"/>
    </location>
</feature>
<reference evidence="9 10" key="1">
    <citation type="journal article" date="2017" name="Nat. Ecol. Evol.">
        <title>Scallop genome provides insights into evolution of bilaterian karyotype and development.</title>
        <authorList>
            <person name="Wang S."/>
            <person name="Zhang J."/>
            <person name="Jiao W."/>
            <person name="Li J."/>
            <person name="Xun X."/>
            <person name="Sun Y."/>
            <person name="Guo X."/>
            <person name="Huan P."/>
            <person name="Dong B."/>
            <person name="Zhang L."/>
            <person name="Hu X."/>
            <person name="Sun X."/>
            <person name="Wang J."/>
            <person name="Zhao C."/>
            <person name="Wang Y."/>
            <person name="Wang D."/>
            <person name="Huang X."/>
            <person name="Wang R."/>
            <person name="Lv J."/>
            <person name="Li Y."/>
            <person name="Zhang Z."/>
            <person name="Liu B."/>
            <person name="Lu W."/>
            <person name="Hui Y."/>
            <person name="Liang J."/>
            <person name="Zhou Z."/>
            <person name="Hou R."/>
            <person name="Li X."/>
            <person name="Liu Y."/>
            <person name="Li H."/>
            <person name="Ning X."/>
            <person name="Lin Y."/>
            <person name="Zhao L."/>
            <person name="Xing Q."/>
            <person name="Dou J."/>
            <person name="Li Y."/>
            <person name="Mao J."/>
            <person name="Guo H."/>
            <person name="Dou H."/>
            <person name="Li T."/>
            <person name="Mu C."/>
            <person name="Jiang W."/>
            <person name="Fu Q."/>
            <person name="Fu X."/>
            <person name="Miao Y."/>
            <person name="Liu J."/>
            <person name="Yu Q."/>
            <person name="Li R."/>
            <person name="Liao H."/>
            <person name="Li X."/>
            <person name="Kong Y."/>
            <person name="Jiang Z."/>
            <person name="Chourrout D."/>
            <person name="Li R."/>
            <person name="Bao Z."/>
        </authorList>
    </citation>
    <scope>NUCLEOTIDE SEQUENCE [LARGE SCALE GENOMIC DNA]</scope>
    <source>
        <strain evidence="9 10">PY_sf001</strain>
    </source>
</reference>
<sequence>MDSMETSKLPWQSSTATEKITPDDVKRSRGLLSALRPLLISMSLMGLFDFWKILEYEEGKTGNRRRFFKFYQITIICILFVNFVRFFLAYGSFEFGPKLLSSILLHAWLLLCLSYAITCFKMVKHPTKLVSFFNLWKKYWDLVKCVQIDCSVEQSCSLRQIRKYTSVCTLIGWSVAIGNAGFCSYALITATAFENMLEPFPRSHKLFPVVAGIYHVIILYLSCAWAFTSVLIIVLALSLYYEFKQFVQRMEKITQNKSISEVQENIEDLRKQHTALCNMLDAADDVLKHQIGLCLVVHIFITLILIYNMCWYEVVRTDPGQLVSHIFWLSGSSTILVALMAACCLVNIQAHEPAKFIYNLSMKEMTAEFAVQINVFLHRLNGSPIGLTAWSLFVIDNQVVVSVAGMLATYFVVLLQFQQSSSAPNNSGNATIV</sequence>
<feature type="transmembrane region" description="Helical" evidence="8">
    <location>
        <begin position="399"/>
        <end position="417"/>
    </location>
</feature>
<keyword evidence="2 8" id="KW-0812">Transmembrane</keyword>
<name>A0A210PUD5_MIZYE</name>
<dbReference type="GO" id="GO:0038023">
    <property type="term" value="F:signaling receptor activity"/>
    <property type="evidence" value="ECO:0007669"/>
    <property type="project" value="UniProtKB-ARBA"/>
</dbReference>
<dbReference type="Proteomes" id="UP000242188">
    <property type="component" value="Unassembled WGS sequence"/>
</dbReference>
<gene>
    <name evidence="9" type="ORF">KP79_PYT25137</name>
</gene>
<dbReference type="EMBL" id="NEDP02005487">
    <property type="protein sequence ID" value="OWF40110.1"/>
    <property type="molecule type" value="Genomic_DNA"/>
</dbReference>
<feature type="transmembrane region" description="Helical" evidence="8">
    <location>
        <begin position="70"/>
        <end position="93"/>
    </location>
</feature>
<dbReference type="GO" id="GO:0016020">
    <property type="term" value="C:membrane"/>
    <property type="evidence" value="ECO:0007669"/>
    <property type="project" value="UniProtKB-SubCell"/>
</dbReference>
<evidence type="ECO:0000256" key="3">
    <source>
        <dbReference type="ARBA" id="ARBA00022989"/>
    </source>
</evidence>
<keyword evidence="4 8" id="KW-0472">Membrane</keyword>